<accession>F5XLC5</accession>
<proteinExistence type="predicted"/>
<dbReference type="Proteomes" id="UP000007947">
    <property type="component" value="Chromosome"/>
</dbReference>
<evidence type="ECO:0000313" key="1">
    <source>
        <dbReference type="EMBL" id="BAK36191.1"/>
    </source>
</evidence>
<organism evidence="1 2">
    <name type="scientific">Microlunatus phosphovorus (strain ATCC 700054 / DSM 10555 / JCM 9379 / NBRC 101784 / NCIMB 13414 / VKM Ac-1990 / NM-1)</name>
    <dbReference type="NCBI Taxonomy" id="1032480"/>
    <lineage>
        <taxon>Bacteria</taxon>
        <taxon>Bacillati</taxon>
        <taxon>Actinomycetota</taxon>
        <taxon>Actinomycetes</taxon>
        <taxon>Propionibacteriales</taxon>
        <taxon>Propionibacteriaceae</taxon>
        <taxon>Microlunatus</taxon>
    </lineage>
</organism>
<reference evidence="1 2" key="1">
    <citation type="submission" date="2011-05" db="EMBL/GenBank/DDBJ databases">
        <title>Whole genome sequence of Microlunatus phosphovorus NM-1.</title>
        <authorList>
            <person name="Hosoyama A."/>
            <person name="Sasaki K."/>
            <person name="Harada T."/>
            <person name="Igarashi R."/>
            <person name="Kawakoshi A."/>
            <person name="Sasagawa M."/>
            <person name="Fukada J."/>
            <person name="Nakamura S."/>
            <person name="Katano Y."/>
            <person name="Hanada S."/>
            <person name="Kamagata Y."/>
            <person name="Nakamura N."/>
            <person name="Yamazaki S."/>
            <person name="Fujita N."/>
        </authorList>
    </citation>
    <scope>NUCLEOTIDE SEQUENCE [LARGE SCALE GENOMIC DNA]</scope>
    <source>
        <strain evidence="2">ATCC 700054 / DSM 10555 / JCM 9379 / NBRC 101784 / NCIMB 13414 / VKM Ac-1990 / NM-1</strain>
    </source>
</reference>
<dbReference type="EMBL" id="AP012204">
    <property type="protein sequence ID" value="BAK36191.1"/>
    <property type="molecule type" value="Genomic_DNA"/>
</dbReference>
<sequence length="50" mass="5617">MTVARLPGGCVTETMFVFAKVRFDGRTTSWIWKSPGITNQEELLGALIMR</sequence>
<protein>
    <submittedName>
        <fullName evidence="1">Uncharacterized protein</fullName>
    </submittedName>
</protein>
<dbReference type="KEGG" id="mph:MLP_31770"/>
<evidence type="ECO:0000313" key="2">
    <source>
        <dbReference type="Proteomes" id="UP000007947"/>
    </source>
</evidence>
<dbReference type="HOGENOM" id="CLU_3119863_0_0_11"/>
<dbReference type="STRING" id="1032480.MLP_31770"/>
<gene>
    <name evidence="1" type="ordered locus">MLP_31770</name>
</gene>
<dbReference type="AlphaFoldDB" id="F5XLC5"/>
<keyword evidence="2" id="KW-1185">Reference proteome</keyword>
<name>F5XLC5_MICPN</name>